<evidence type="ECO:0000313" key="2">
    <source>
        <dbReference type="Proteomes" id="UP000261480"/>
    </source>
</evidence>
<protein>
    <submittedName>
        <fullName evidence="1">Uncharacterized protein</fullName>
    </submittedName>
</protein>
<proteinExistence type="predicted"/>
<accession>A0A3B3X393</accession>
<dbReference type="AlphaFoldDB" id="A0A3B3X393"/>
<dbReference type="Proteomes" id="UP000261480">
    <property type="component" value="Unplaced"/>
</dbReference>
<reference evidence="1" key="1">
    <citation type="submission" date="2025-08" db="UniProtKB">
        <authorList>
            <consortium name="Ensembl"/>
        </authorList>
    </citation>
    <scope>IDENTIFICATION</scope>
</reference>
<evidence type="ECO:0000313" key="1">
    <source>
        <dbReference type="Ensembl" id="ENSPMEP00000009450.1"/>
    </source>
</evidence>
<name>A0A3B3X393_9TELE</name>
<keyword evidence="2" id="KW-1185">Reference proteome</keyword>
<organism evidence="1 2">
    <name type="scientific">Poecilia mexicana</name>
    <dbReference type="NCBI Taxonomy" id="48701"/>
    <lineage>
        <taxon>Eukaryota</taxon>
        <taxon>Metazoa</taxon>
        <taxon>Chordata</taxon>
        <taxon>Craniata</taxon>
        <taxon>Vertebrata</taxon>
        <taxon>Euteleostomi</taxon>
        <taxon>Actinopterygii</taxon>
        <taxon>Neopterygii</taxon>
        <taxon>Teleostei</taxon>
        <taxon>Neoteleostei</taxon>
        <taxon>Acanthomorphata</taxon>
        <taxon>Ovalentaria</taxon>
        <taxon>Atherinomorphae</taxon>
        <taxon>Cyprinodontiformes</taxon>
        <taxon>Poeciliidae</taxon>
        <taxon>Poeciliinae</taxon>
        <taxon>Poecilia</taxon>
    </lineage>
</organism>
<reference evidence="1" key="2">
    <citation type="submission" date="2025-09" db="UniProtKB">
        <authorList>
            <consortium name="Ensembl"/>
        </authorList>
    </citation>
    <scope>IDENTIFICATION</scope>
</reference>
<dbReference type="Ensembl" id="ENSPMET00000000772.1">
    <property type="protein sequence ID" value="ENSPMEP00000009450.1"/>
    <property type="gene ID" value="ENSPMEG00000011305.1"/>
</dbReference>
<sequence>MLISFSPRPSWCQTWSPFGKPASPWRSGWPHCWGRPRGGSLKHSAGTPDPALHHSPLHPAERHNKLLTTCFKSFKQTKYQNQPLLTFASLASMSAPVSISSCLLPRPALGLHWDPLQTQSHWHRDPTRQTLCLGFFFPFCLK</sequence>